<name>A0AAW2SSB8_9LAMI</name>
<accession>A0AAW2SSB8</accession>
<reference evidence="2" key="2">
    <citation type="journal article" date="2024" name="Plant">
        <title>Genomic evolution and insights into agronomic trait innovations of Sesamum species.</title>
        <authorList>
            <person name="Miao H."/>
            <person name="Wang L."/>
            <person name="Qu L."/>
            <person name="Liu H."/>
            <person name="Sun Y."/>
            <person name="Le M."/>
            <person name="Wang Q."/>
            <person name="Wei S."/>
            <person name="Zheng Y."/>
            <person name="Lin W."/>
            <person name="Duan Y."/>
            <person name="Cao H."/>
            <person name="Xiong S."/>
            <person name="Wang X."/>
            <person name="Wei L."/>
            <person name="Li C."/>
            <person name="Ma Q."/>
            <person name="Ju M."/>
            <person name="Zhao R."/>
            <person name="Li G."/>
            <person name="Mu C."/>
            <person name="Tian Q."/>
            <person name="Mei H."/>
            <person name="Zhang T."/>
            <person name="Gao T."/>
            <person name="Zhang H."/>
        </authorList>
    </citation>
    <scope>NUCLEOTIDE SEQUENCE</scope>
    <source>
        <strain evidence="2">KEN1</strain>
    </source>
</reference>
<gene>
    <name evidence="2" type="ORF">Slati_4469400</name>
</gene>
<dbReference type="AlphaFoldDB" id="A0AAW2SSB8"/>
<organism evidence="2">
    <name type="scientific">Sesamum latifolium</name>
    <dbReference type="NCBI Taxonomy" id="2727402"/>
    <lineage>
        <taxon>Eukaryota</taxon>
        <taxon>Viridiplantae</taxon>
        <taxon>Streptophyta</taxon>
        <taxon>Embryophyta</taxon>
        <taxon>Tracheophyta</taxon>
        <taxon>Spermatophyta</taxon>
        <taxon>Magnoliopsida</taxon>
        <taxon>eudicotyledons</taxon>
        <taxon>Gunneridae</taxon>
        <taxon>Pentapetalae</taxon>
        <taxon>asterids</taxon>
        <taxon>lamiids</taxon>
        <taxon>Lamiales</taxon>
        <taxon>Pedaliaceae</taxon>
        <taxon>Sesamum</taxon>
    </lineage>
</organism>
<protein>
    <submittedName>
        <fullName evidence="2">Uncharacterized protein</fullName>
    </submittedName>
</protein>
<proteinExistence type="predicted"/>
<comment type="caution">
    <text evidence="2">The sequence shown here is derived from an EMBL/GenBank/DDBJ whole genome shotgun (WGS) entry which is preliminary data.</text>
</comment>
<reference evidence="2" key="1">
    <citation type="submission" date="2020-06" db="EMBL/GenBank/DDBJ databases">
        <authorList>
            <person name="Li T."/>
            <person name="Hu X."/>
            <person name="Zhang T."/>
            <person name="Song X."/>
            <person name="Zhang H."/>
            <person name="Dai N."/>
            <person name="Sheng W."/>
            <person name="Hou X."/>
            <person name="Wei L."/>
        </authorList>
    </citation>
    <scope>NUCLEOTIDE SEQUENCE</scope>
    <source>
        <strain evidence="2">KEN1</strain>
        <tissue evidence="2">Leaf</tissue>
    </source>
</reference>
<evidence type="ECO:0000313" key="2">
    <source>
        <dbReference type="EMBL" id="KAL0395032.1"/>
    </source>
</evidence>
<feature type="region of interest" description="Disordered" evidence="1">
    <location>
        <begin position="67"/>
        <end position="103"/>
    </location>
</feature>
<dbReference type="EMBL" id="JACGWN010000016">
    <property type="protein sequence ID" value="KAL0395032.1"/>
    <property type="molecule type" value="Genomic_DNA"/>
</dbReference>
<evidence type="ECO:0000256" key="1">
    <source>
        <dbReference type="SAM" id="MobiDB-lite"/>
    </source>
</evidence>
<sequence length="103" mass="11828">MSRQNKPRNYNFQIDPSAKGMRYKSWPFFLHGVKYLKRIDPTKIAADKGLPEANDGQDCYVPTTEWNPETGFHGLDEEQPQSYNMNYDSTVNSSSATKRTMTS</sequence>
<feature type="compositionally biased region" description="Polar residues" evidence="1">
    <location>
        <begin position="80"/>
        <end position="103"/>
    </location>
</feature>